<feature type="compositionally biased region" description="Polar residues" evidence="1">
    <location>
        <begin position="1485"/>
        <end position="1497"/>
    </location>
</feature>
<dbReference type="PROSITE" id="PS50021">
    <property type="entry name" value="CH"/>
    <property type="match status" value="1"/>
</dbReference>
<feature type="compositionally biased region" description="Basic and acidic residues" evidence="1">
    <location>
        <begin position="1337"/>
        <end position="1359"/>
    </location>
</feature>
<dbReference type="EMBL" id="JH817665">
    <property type="protein sequence ID" value="EKC38561.1"/>
    <property type="molecule type" value="Genomic_DNA"/>
</dbReference>
<feature type="region of interest" description="Disordered" evidence="1">
    <location>
        <begin position="1477"/>
        <end position="1511"/>
    </location>
</feature>
<feature type="region of interest" description="Disordered" evidence="1">
    <location>
        <begin position="1189"/>
        <end position="1386"/>
    </location>
</feature>
<dbReference type="InParanoid" id="K1RV29"/>
<feature type="region of interest" description="Disordered" evidence="1">
    <location>
        <begin position="616"/>
        <end position="802"/>
    </location>
</feature>
<feature type="compositionally biased region" description="Low complexity" evidence="1">
    <location>
        <begin position="1498"/>
        <end position="1511"/>
    </location>
</feature>
<feature type="compositionally biased region" description="Basic and acidic residues" evidence="1">
    <location>
        <begin position="450"/>
        <end position="465"/>
    </location>
</feature>
<accession>K1RV29</accession>
<feature type="compositionally biased region" description="Basic and acidic residues" evidence="1">
    <location>
        <begin position="420"/>
        <end position="440"/>
    </location>
</feature>
<dbReference type="InterPro" id="IPR036872">
    <property type="entry name" value="CH_dom_sf"/>
</dbReference>
<feature type="compositionally biased region" description="Basic and acidic residues" evidence="1">
    <location>
        <begin position="882"/>
        <end position="898"/>
    </location>
</feature>
<feature type="compositionally biased region" description="Basic and acidic residues" evidence="1">
    <location>
        <begin position="1043"/>
        <end position="1062"/>
    </location>
</feature>
<evidence type="ECO:0000256" key="1">
    <source>
        <dbReference type="SAM" id="MobiDB-lite"/>
    </source>
</evidence>
<dbReference type="InterPro" id="IPR001715">
    <property type="entry name" value="CH_dom"/>
</dbReference>
<feature type="compositionally biased region" description="Polar residues" evidence="1">
    <location>
        <begin position="1257"/>
        <end position="1276"/>
    </location>
</feature>
<feature type="region of interest" description="Disordered" evidence="1">
    <location>
        <begin position="227"/>
        <end position="286"/>
    </location>
</feature>
<feature type="compositionally biased region" description="Polar residues" evidence="1">
    <location>
        <begin position="1305"/>
        <end position="1314"/>
    </location>
</feature>
<feature type="compositionally biased region" description="Basic and acidic residues" evidence="1">
    <location>
        <begin position="791"/>
        <end position="802"/>
    </location>
</feature>
<reference evidence="2" key="1">
    <citation type="journal article" date="2012" name="Nature">
        <title>The oyster genome reveals stress adaptation and complexity of shell formation.</title>
        <authorList>
            <person name="Zhang G."/>
            <person name="Fang X."/>
            <person name="Guo X."/>
            <person name="Li L."/>
            <person name="Luo R."/>
            <person name="Xu F."/>
            <person name="Yang P."/>
            <person name="Zhang L."/>
            <person name="Wang X."/>
            <person name="Qi H."/>
            <person name="Xiong Z."/>
            <person name="Que H."/>
            <person name="Xie Y."/>
            <person name="Holland P.W."/>
            <person name="Paps J."/>
            <person name="Zhu Y."/>
            <person name="Wu F."/>
            <person name="Chen Y."/>
            <person name="Wang J."/>
            <person name="Peng C."/>
            <person name="Meng J."/>
            <person name="Yang L."/>
            <person name="Liu J."/>
            <person name="Wen B."/>
            <person name="Zhang N."/>
            <person name="Huang Z."/>
            <person name="Zhu Q."/>
            <person name="Feng Y."/>
            <person name="Mount A."/>
            <person name="Hedgecock D."/>
            <person name="Xu Z."/>
            <person name="Liu Y."/>
            <person name="Domazet-Loso T."/>
            <person name="Du Y."/>
            <person name="Sun X."/>
            <person name="Zhang S."/>
            <person name="Liu B."/>
            <person name="Cheng P."/>
            <person name="Jiang X."/>
            <person name="Li J."/>
            <person name="Fan D."/>
            <person name="Wang W."/>
            <person name="Fu W."/>
            <person name="Wang T."/>
            <person name="Wang B."/>
            <person name="Zhang J."/>
            <person name="Peng Z."/>
            <person name="Li Y."/>
            <person name="Li N."/>
            <person name="Wang J."/>
            <person name="Chen M."/>
            <person name="He Y."/>
            <person name="Tan F."/>
            <person name="Song X."/>
            <person name="Zheng Q."/>
            <person name="Huang R."/>
            <person name="Yang H."/>
            <person name="Du X."/>
            <person name="Chen L."/>
            <person name="Yang M."/>
            <person name="Gaffney P.M."/>
            <person name="Wang S."/>
            <person name="Luo L."/>
            <person name="She Z."/>
            <person name="Ming Y."/>
            <person name="Huang W."/>
            <person name="Zhang S."/>
            <person name="Huang B."/>
            <person name="Zhang Y."/>
            <person name="Qu T."/>
            <person name="Ni P."/>
            <person name="Miao G."/>
            <person name="Wang J."/>
            <person name="Wang Q."/>
            <person name="Steinberg C.E."/>
            <person name="Wang H."/>
            <person name="Li N."/>
            <person name="Qian L."/>
            <person name="Zhang G."/>
            <person name="Li Y."/>
            <person name="Yang H."/>
            <person name="Liu X."/>
            <person name="Wang J."/>
            <person name="Yin Y."/>
            <person name="Wang J."/>
        </authorList>
    </citation>
    <scope>NUCLEOTIDE SEQUENCE [LARGE SCALE GENOMIC DNA]</scope>
    <source>
        <strain evidence="2">05x7-T-G4-1.051#20</strain>
    </source>
</reference>
<name>K1RV29_MAGGI</name>
<feature type="compositionally biased region" description="Polar residues" evidence="1">
    <location>
        <begin position="903"/>
        <end position="921"/>
    </location>
</feature>
<proteinExistence type="predicted"/>
<dbReference type="Gene3D" id="1.10.418.10">
    <property type="entry name" value="Calponin-like domain"/>
    <property type="match status" value="2"/>
</dbReference>
<protein>
    <submittedName>
        <fullName evidence="2">Spectrin beta chain, erythrocyte</fullName>
    </submittedName>
</protein>
<feature type="compositionally biased region" description="Basic and acidic residues" evidence="1">
    <location>
        <begin position="232"/>
        <end position="244"/>
    </location>
</feature>
<feature type="compositionally biased region" description="Low complexity" evidence="1">
    <location>
        <begin position="1538"/>
        <end position="1552"/>
    </location>
</feature>
<dbReference type="HOGENOM" id="CLU_240668_0_0_1"/>
<feature type="compositionally biased region" description="Basic and acidic residues" evidence="1">
    <location>
        <begin position="346"/>
        <end position="366"/>
    </location>
</feature>
<feature type="region of interest" description="Disordered" evidence="1">
    <location>
        <begin position="841"/>
        <end position="938"/>
    </location>
</feature>
<feature type="compositionally biased region" description="Basic and acidic residues" evidence="1">
    <location>
        <begin position="841"/>
        <end position="856"/>
    </location>
</feature>
<dbReference type="SUPFAM" id="SSF47576">
    <property type="entry name" value="Calponin-homology domain, CH-domain"/>
    <property type="match status" value="1"/>
</dbReference>
<feature type="compositionally biased region" description="Acidic residues" evidence="1">
    <location>
        <begin position="1316"/>
        <end position="1325"/>
    </location>
</feature>
<sequence>MSVLQVYISWVNSILSEVGLEIEGISDIQDGKALCQVIDLLTGTTELLKAAQEERSSDPLRYLRALTSHMTKNRIRSTFKAQDILDGDIKSILDILWLTILNYGIHNIEQPPQERSVGVAKKHLLEWCQKELNTEFDSRNTLAHNLCYSGDWFIKLLQKFADRSDGIQVGSKEKELSGLLQQLETQLGIRHDIVSPADVIESIIDEHTLMIYISLLKRKVTTNSLYQPEVSSEDKGKLSTEDIKGAVTGYPERRRTTSADAADDNSDWFSSSNGSVRSGDPDVTPEGENLIIKTISEQVSEHLEGNEADDDESLSVLSGSASLLSDKKDRLPTAKIQTSESDTEDTTEKENRKETKPSESGDKDDVLQINIDETVLKEVRREPFRTETNVREPLPIVSRTVKRPRTTDSIMADAKQKFENRKQEWQKMEEARKSLEHQPEGDNFSITSSDLDKSSMKEGDSKSQEELEDINTEAGYQGTFGTAPPYYYPGIGRGMPIFIMPGQGNDSPEMQFFIQALRQARHEANFHDQDTNRPPGHSQGLHHLLDLNAVDDIAPNVDPGSQKNKGRAPESEAKVTFAPKATPVSKPGSSSHVPSMSTNKRGILEVVGDRFETSHNLLDSSKPYRDAKGATSSESDGEQRKFPRVDIVEPLKEKIQKDLEIGRDRRGERRSPERSGYRVRSLTPGSGLDEETFPKSILKDRSSSRSKSPSLERTSPERSINRERLSRSVDFTQERSPRSSLERSPRSSLERSPRSSLERGSAKGDQSPKSHRSKSPADQNQGKDVTSPGRHSREIDPNRRLVRVLNRELELLKLKMDVLEKSNLSDDTELEDIDRLTKELSEQVQEKISKSPESRSPRVSPVRSPRRSSRSPDFSRGRMFRQRADDTSPVRSKSETRLHSCASPENLTPDSYTSRSLQDLSISDAPDGNLTFAPTRRGRPINLGYSSPIRKVSEEIWGIDTADNLGYDPKKIEKWKKLTNKTRISDQDLIELKQALATAITENDILQAKLKNSNVEMTEKMEKTNDVLNDCRAHLARSQAENMELRTQLEKEKTRNESTEARLRETEKQLQASKTSIDDLETELEQTRNLLAGSSKKDIPTLQSLTEERDNFKNVLANTQRENDELKEDLAREKKLTGKQQSIIGDLKSILDDARRERKQLFYELSKFQKQGHISKVSGIIGKYMENGLYDDDDDDEDFEEPLNGYSIKSQPNGFPKDSFVTPRRREIPTDVKMTSTPTYRSRSESLGSSRRMYDDSFSSTPHNPSSFTSGRSTPVSVGRESGYDEMSPPNSARHEIYPHRRTPSYKTAFNSSLGDADDDSVDDLEVQRYLTKRPPGRYDEDKDEQENYGRRTPRKENLRANSPSRSKSPKGRDRELADLQDEKSAKRQLVYSPYLMNSNDAVRPQRNYVISPRNTRYENTKETIECIVESPIDNRYKEEYQRASRYDTRSPSGDKTFIKALEYAVQQESCNRYYNTDDYGPPFRSSSYGPTRSAYGSSSSSSPSRNNPNIRSILKNAKSETNLSIKEGINSAHRRSFNSQSTSPSRSPARTPTKEIGSVHVPPYTYKPYDGSNTCSTPTKPIYSSPGLKRTSSLRAPRDMYEDELSPVRPVTPVRYQHQPLKTIRFDMEECVDCDVCRARYNTLRKRQQGTRLKVQELSNLDPVKDYQEIKETRQARALASTLIHRHRVTEGNKQVAMAAPCLTPKS</sequence>
<feature type="region of interest" description="Disordered" evidence="1">
    <location>
        <begin position="1040"/>
        <end position="1062"/>
    </location>
</feature>
<feature type="compositionally biased region" description="Polar residues" evidence="1">
    <location>
        <begin position="587"/>
        <end position="600"/>
    </location>
</feature>
<feature type="region of interest" description="Disordered" evidence="1">
    <location>
        <begin position="420"/>
        <end position="468"/>
    </location>
</feature>
<feature type="compositionally biased region" description="Basic and acidic residues" evidence="1">
    <location>
        <begin position="714"/>
        <end position="768"/>
    </location>
</feature>
<gene>
    <name evidence="2" type="ORF">CGI_10025912</name>
</gene>
<feature type="compositionally biased region" description="Basic and acidic residues" evidence="1">
    <location>
        <begin position="637"/>
        <end position="676"/>
    </location>
</feature>
<evidence type="ECO:0000313" key="2">
    <source>
        <dbReference type="EMBL" id="EKC38561.1"/>
    </source>
</evidence>
<organism evidence="2">
    <name type="scientific">Magallana gigas</name>
    <name type="common">Pacific oyster</name>
    <name type="synonym">Crassostrea gigas</name>
    <dbReference type="NCBI Taxonomy" id="29159"/>
    <lineage>
        <taxon>Eukaryota</taxon>
        <taxon>Metazoa</taxon>
        <taxon>Spiralia</taxon>
        <taxon>Lophotrochozoa</taxon>
        <taxon>Mollusca</taxon>
        <taxon>Bivalvia</taxon>
        <taxon>Autobranchia</taxon>
        <taxon>Pteriomorphia</taxon>
        <taxon>Ostreida</taxon>
        <taxon>Ostreoidea</taxon>
        <taxon>Ostreidae</taxon>
        <taxon>Magallana</taxon>
    </lineage>
</organism>
<feature type="region of interest" description="Disordered" evidence="1">
    <location>
        <begin position="552"/>
        <end position="600"/>
    </location>
</feature>
<feature type="region of interest" description="Disordered" evidence="1">
    <location>
        <begin position="328"/>
        <end position="369"/>
    </location>
</feature>
<feature type="compositionally biased region" description="Basic and acidic residues" evidence="1">
    <location>
        <begin position="1371"/>
        <end position="1386"/>
    </location>
</feature>
<feature type="region of interest" description="Disordered" evidence="1">
    <location>
        <begin position="1530"/>
        <end position="1563"/>
    </location>
</feature>
<feature type="compositionally biased region" description="Acidic residues" evidence="1">
    <location>
        <begin position="1189"/>
        <end position="1201"/>
    </location>
</feature>